<feature type="domain" description="Mur ligase C-terminal" evidence="19">
    <location>
        <begin position="314"/>
        <end position="429"/>
    </location>
</feature>
<evidence type="ECO:0000256" key="12">
    <source>
        <dbReference type="ARBA" id="ARBA00022984"/>
    </source>
</evidence>
<dbReference type="KEGG" id="sgbi:P3F81_05055"/>
<keyword evidence="17 18" id="KW-0132">Cell division</keyword>
<dbReference type="GO" id="GO:0071555">
    <property type="term" value="P:cell wall organization"/>
    <property type="evidence" value="ECO:0007669"/>
    <property type="project" value="UniProtKB-KW"/>
</dbReference>
<dbReference type="GO" id="GO:0005737">
    <property type="term" value="C:cytoplasm"/>
    <property type="evidence" value="ECO:0007669"/>
    <property type="project" value="UniProtKB-SubCell"/>
</dbReference>
<gene>
    <name evidence="17 21" type="primary">murD</name>
    <name evidence="21" type="ORF">P3F81_05055</name>
</gene>
<evidence type="ECO:0000313" key="22">
    <source>
        <dbReference type="Proteomes" id="UP001243623"/>
    </source>
</evidence>
<comment type="similarity">
    <text evidence="4 17">Belongs to the MurCDEF family.</text>
</comment>
<evidence type="ECO:0000256" key="16">
    <source>
        <dbReference type="ARBA" id="ARBA00047632"/>
    </source>
</evidence>
<evidence type="ECO:0000256" key="13">
    <source>
        <dbReference type="ARBA" id="ARBA00023316"/>
    </source>
</evidence>
<comment type="pathway">
    <text evidence="3 17 18">Cell wall biogenesis; peptidoglycan biosynthesis.</text>
</comment>
<dbReference type="InterPro" id="IPR013221">
    <property type="entry name" value="Mur_ligase_cen"/>
</dbReference>
<evidence type="ECO:0000256" key="1">
    <source>
        <dbReference type="ARBA" id="ARBA00002734"/>
    </source>
</evidence>
<evidence type="ECO:0000256" key="7">
    <source>
        <dbReference type="ARBA" id="ARBA00022490"/>
    </source>
</evidence>
<keyword evidence="22" id="KW-1185">Reference proteome</keyword>
<dbReference type="InterPro" id="IPR005762">
    <property type="entry name" value="MurD"/>
</dbReference>
<evidence type="ECO:0000259" key="20">
    <source>
        <dbReference type="Pfam" id="PF08245"/>
    </source>
</evidence>
<dbReference type="SUPFAM" id="SSF53623">
    <property type="entry name" value="MurD-like peptide ligases, catalytic domain"/>
    <property type="match status" value="1"/>
</dbReference>
<evidence type="ECO:0000256" key="14">
    <source>
        <dbReference type="ARBA" id="ARBA00030398"/>
    </source>
</evidence>
<comment type="catalytic activity">
    <reaction evidence="16 17 18">
        <text>UDP-N-acetyl-alpha-D-muramoyl-L-alanine + D-glutamate + ATP = UDP-N-acetyl-alpha-D-muramoyl-L-alanyl-D-glutamate + ADP + phosphate + H(+)</text>
        <dbReference type="Rhea" id="RHEA:16429"/>
        <dbReference type="ChEBI" id="CHEBI:15378"/>
        <dbReference type="ChEBI" id="CHEBI:29986"/>
        <dbReference type="ChEBI" id="CHEBI:30616"/>
        <dbReference type="ChEBI" id="CHEBI:43474"/>
        <dbReference type="ChEBI" id="CHEBI:83898"/>
        <dbReference type="ChEBI" id="CHEBI:83900"/>
        <dbReference type="ChEBI" id="CHEBI:456216"/>
        <dbReference type="EC" id="6.3.2.9"/>
    </reaction>
</comment>
<dbReference type="RefSeq" id="WP_147670768.1">
    <property type="nucleotide sequence ID" value="NZ_CP120678.1"/>
</dbReference>
<dbReference type="EMBL" id="CP120678">
    <property type="protein sequence ID" value="WIW71671.1"/>
    <property type="molecule type" value="Genomic_DNA"/>
</dbReference>
<dbReference type="Pfam" id="PF21799">
    <property type="entry name" value="MurD-like_N"/>
    <property type="match status" value="1"/>
</dbReference>
<organism evidence="21 22">
    <name type="scientific">Selenobaculum gibii</name>
    <dbReference type="NCBI Taxonomy" id="3054208"/>
    <lineage>
        <taxon>Bacteria</taxon>
        <taxon>Bacillati</taxon>
        <taxon>Bacillota</taxon>
        <taxon>Negativicutes</taxon>
        <taxon>Selenomonadales</taxon>
        <taxon>Selenomonadaceae</taxon>
        <taxon>Selenobaculum</taxon>
    </lineage>
</organism>
<evidence type="ECO:0000256" key="4">
    <source>
        <dbReference type="ARBA" id="ARBA00010416"/>
    </source>
</evidence>
<keyword evidence="13 17" id="KW-0961">Cell wall biogenesis/degradation</keyword>
<dbReference type="GO" id="GO:0051301">
    <property type="term" value="P:cell division"/>
    <property type="evidence" value="ECO:0007669"/>
    <property type="project" value="UniProtKB-KW"/>
</dbReference>
<keyword evidence="7 17" id="KW-0963">Cytoplasm</keyword>
<evidence type="ECO:0000256" key="9">
    <source>
        <dbReference type="ARBA" id="ARBA00022741"/>
    </source>
</evidence>
<dbReference type="InterPro" id="IPR004101">
    <property type="entry name" value="Mur_ligase_C"/>
</dbReference>
<dbReference type="EC" id="6.3.2.9" evidence="5 17"/>
<keyword evidence="10 17" id="KW-0067">ATP-binding</keyword>
<dbReference type="Gene3D" id="3.40.50.720">
    <property type="entry name" value="NAD(P)-binding Rossmann-like Domain"/>
    <property type="match status" value="1"/>
</dbReference>
<evidence type="ECO:0000256" key="15">
    <source>
        <dbReference type="ARBA" id="ARBA00032324"/>
    </source>
</evidence>
<dbReference type="Proteomes" id="UP001243623">
    <property type="component" value="Chromosome"/>
</dbReference>
<reference evidence="21" key="1">
    <citation type="submission" date="2023-03" db="EMBL/GenBank/DDBJ databases">
        <title>Selenobaculum gbiensis gen. nov. sp. nov., a new bacterium isolated from the gut microbiota of IBD patient.</title>
        <authorList>
            <person name="Yeo S."/>
            <person name="Park H."/>
            <person name="Huh C.S."/>
        </authorList>
    </citation>
    <scope>NUCLEOTIDE SEQUENCE</scope>
    <source>
        <strain evidence="21">ICN-92133</strain>
    </source>
</reference>
<evidence type="ECO:0000256" key="17">
    <source>
        <dbReference type="HAMAP-Rule" id="MF_00639"/>
    </source>
</evidence>
<keyword evidence="17 18" id="KW-0131">Cell cycle</keyword>
<dbReference type="GO" id="GO:0009252">
    <property type="term" value="P:peptidoglycan biosynthetic process"/>
    <property type="evidence" value="ECO:0007669"/>
    <property type="project" value="UniProtKB-UniRule"/>
</dbReference>
<proteinExistence type="inferred from homology"/>
<evidence type="ECO:0000256" key="2">
    <source>
        <dbReference type="ARBA" id="ARBA00004496"/>
    </source>
</evidence>
<dbReference type="GO" id="GO:0005524">
    <property type="term" value="F:ATP binding"/>
    <property type="evidence" value="ECO:0007669"/>
    <property type="project" value="UniProtKB-UniRule"/>
</dbReference>
<keyword evidence="8 17" id="KW-0436">Ligase</keyword>
<evidence type="ECO:0000256" key="11">
    <source>
        <dbReference type="ARBA" id="ARBA00022960"/>
    </source>
</evidence>
<evidence type="ECO:0000256" key="8">
    <source>
        <dbReference type="ARBA" id="ARBA00022598"/>
    </source>
</evidence>
<comment type="subcellular location">
    <subcellularLocation>
        <location evidence="2 17 18">Cytoplasm</location>
    </subcellularLocation>
</comment>
<name>A0A9Y2ETJ3_9FIRM</name>
<dbReference type="SUPFAM" id="SSF51984">
    <property type="entry name" value="MurCD N-terminal domain"/>
    <property type="match status" value="1"/>
</dbReference>
<dbReference type="Gene3D" id="3.40.1190.10">
    <property type="entry name" value="Mur-like, catalytic domain"/>
    <property type="match status" value="1"/>
</dbReference>
<dbReference type="Gene3D" id="3.90.190.20">
    <property type="entry name" value="Mur ligase, C-terminal domain"/>
    <property type="match status" value="1"/>
</dbReference>
<dbReference type="Pfam" id="PF02875">
    <property type="entry name" value="Mur_ligase_C"/>
    <property type="match status" value="1"/>
</dbReference>
<dbReference type="GO" id="GO:0008764">
    <property type="term" value="F:UDP-N-acetylmuramoylalanine-D-glutamate ligase activity"/>
    <property type="evidence" value="ECO:0007669"/>
    <property type="project" value="UniProtKB-UniRule"/>
</dbReference>
<evidence type="ECO:0000256" key="3">
    <source>
        <dbReference type="ARBA" id="ARBA00004752"/>
    </source>
</evidence>
<dbReference type="InterPro" id="IPR036615">
    <property type="entry name" value="Mur_ligase_C_dom_sf"/>
</dbReference>
<dbReference type="NCBIfam" id="TIGR01087">
    <property type="entry name" value="murD"/>
    <property type="match status" value="1"/>
</dbReference>
<dbReference type="Pfam" id="PF08245">
    <property type="entry name" value="Mur_ligase_M"/>
    <property type="match status" value="1"/>
</dbReference>
<evidence type="ECO:0000256" key="18">
    <source>
        <dbReference type="RuleBase" id="RU003664"/>
    </source>
</evidence>
<evidence type="ECO:0000256" key="6">
    <source>
        <dbReference type="ARBA" id="ARBA00015655"/>
    </source>
</evidence>
<comment type="function">
    <text evidence="1 17 18">Cell wall formation. Catalyzes the addition of glutamate to the nucleotide precursor UDP-N-acetylmuramoyl-L-alanine (UMA).</text>
</comment>
<sequence>MNFLNKNIIVLGAGISGIGVAKLCKKLGANVALSDTKPEEKIKFDLQELKNCGVTLLLGKPQEESMLDNLDYLIVSPGVPIGIEIIQKAKMRNIEVMSEIEVAYRLSKAPIYAITGTNGKTTTTALLGELMGLLGHKVAVGGNIGMALSAQAASVGKEDVVVAEISSYQLEGISKFKPKVAAILNLTPDHLARHGSIENYQNVKESIFSNQDINDYLVLNFDDEKVQSMAKRAKGKVMFFSRLTQLAEGAFVENQQLVVVWNGVKYEICSIDALKIKGGHNVENALAAVAIAFLAGVKPVDMIRVLSSFPGVEHRIEPICTIDGVQYYNDSKATNPESAIKALESFAGHIILIAGGHDKNTDLTEFMQLIKQKVDALILVGAAAARFKKVAIENGIDNIHESGYSMEDAVMAAYRLAKPPQVVLLSPACASFDMYDGFEERGRVFKRLVCNLK</sequence>
<keyword evidence="11 17" id="KW-0133">Cell shape</keyword>
<evidence type="ECO:0000256" key="5">
    <source>
        <dbReference type="ARBA" id="ARBA00012212"/>
    </source>
</evidence>
<feature type="binding site" evidence="17">
    <location>
        <begin position="116"/>
        <end position="122"/>
    </location>
    <ligand>
        <name>ATP</name>
        <dbReference type="ChEBI" id="CHEBI:30616"/>
    </ligand>
</feature>
<dbReference type="GO" id="GO:0008360">
    <property type="term" value="P:regulation of cell shape"/>
    <property type="evidence" value="ECO:0007669"/>
    <property type="project" value="UniProtKB-KW"/>
</dbReference>
<feature type="domain" description="Mur ligase central" evidence="20">
    <location>
        <begin position="114"/>
        <end position="292"/>
    </location>
</feature>
<dbReference type="SUPFAM" id="SSF53244">
    <property type="entry name" value="MurD-like peptide ligases, peptide-binding domain"/>
    <property type="match status" value="1"/>
</dbReference>
<protein>
    <recommendedName>
        <fullName evidence="6 17">UDP-N-acetylmuramoylalanine--D-glutamate ligase</fullName>
        <ecNumber evidence="5 17">6.3.2.9</ecNumber>
    </recommendedName>
    <alternativeName>
        <fullName evidence="15 17">D-glutamic acid-adding enzyme</fullName>
    </alternativeName>
    <alternativeName>
        <fullName evidence="14 17">UDP-N-acetylmuramoyl-L-alanyl-D-glutamate synthetase</fullName>
    </alternativeName>
</protein>
<dbReference type="InterPro" id="IPR036565">
    <property type="entry name" value="Mur-like_cat_sf"/>
</dbReference>
<evidence type="ECO:0000256" key="10">
    <source>
        <dbReference type="ARBA" id="ARBA00022840"/>
    </source>
</evidence>
<keyword evidence="9 17" id="KW-0547">Nucleotide-binding</keyword>
<dbReference type="AlphaFoldDB" id="A0A9Y2ETJ3"/>
<keyword evidence="12 17" id="KW-0573">Peptidoglycan synthesis</keyword>
<accession>A0A9Y2ETJ3</accession>
<evidence type="ECO:0000313" key="21">
    <source>
        <dbReference type="EMBL" id="WIW71671.1"/>
    </source>
</evidence>
<dbReference type="PANTHER" id="PTHR43692">
    <property type="entry name" value="UDP-N-ACETYLMURAMOYLALANINE--D-GLUTAMATE LIGASE"/>
    <property type="match status" value="1"/>
</dbReference>
<evidence type="ECO:0000259" key="19">
    <source>
        <dbReference type="Pfam" id="PF02875"/>
    </source>
</evidence>
<dbReference type="HAMAP" id="MF_00639">
    <property type="entry name" value="MurD"/>
    <property type="match status" value="1"/>
</dbReference>
<dbReference type="PANTHER" id="PTHR43692:SF1">
    <property type="entry name" value="UDP-N-ACETYLMURAMOYLALANINE--D-GLUTAMATE LIGASE"/>
    <property type="match status" value="1"/>
</dbReference>